<evidence type="ECO:0000313" key="4">
    <source>
        <dbReference type="Proteomes" id="UP000307706"/>
    </source>
</evidence>
<reference evidence="4" key="2">
    <citation type="submission" date="2019-06" db="EMBL/GenBank/DDBJ databases">
        <title>Co-occurence of chitin degradation, pigmentation and bioactivity in marine Pseudoalteromonas.</title>
        <authorList>
            <person name="Sonnenschein E.C."/>
            <person name="Bech P.K."/>
        </authorList>
    </citation>
    <scope>NUCLEOTIDE SEQUENCE [LARGE SCALE GENOMIC DNA]</scope>
    <source>
        <strain evidence="4">S2231</strain>
        <strain evidence="1">S2233</strain>
    </source>
</reference>
<dbReference type="EMBL" id="PNCL01000001">
    <property type="protein sequence ID" value="TMP63058.1"/>
    <property type="molecule type" value="Genomic_DNA"/>
</dbReference>
<dbReference type="AlphaFoldDB" id="A0A5S3XV75"/>
<reference evidence="3 4" key="1">
    <citation type="submission" date="2017-12" db="EMBL/GenBank/DDBJ databases">
        <authorList>
            <person name="Paulsen S."/>
            <person name="Gram L.K."/>
        </authorList>
    </citation>
    <scope>NUCLEOTIDE SEQUENCE [LARGE SCALE GENOMIC DNA]</scope>
    <source>
        <strain evidence="2 4">S2231</strain>
        <strain evidence="1 3">S2233</strain>
    </source>
</reference>
<dbReference type="RefSeq" id="WP_138594647.1">
    <property type="nucleotide sequence ID" value="NZ_PNCK01000009.1"/>
</dbReference>
<proteinExistence type="predicted"/>
<evidence type="ECO:0000313" key="1">
    <source>
        <dbReference type="EMBL" id="TMP46282.1"/>
    </source>
</evidence>
<organism evidence="2 4">
    <name type="scientific">Pseudoalteromonas citrea</name>
    <dbReference type="NCBI Taxonomy" id="43655"/>
    <lineage>
        <taxon>Bacteria</taxon>
        <taxon>Pseudomonadati</taxon>
        <taxon>Pseudomonadota</taxon>
        <taxon>Gammaproteobacteria</taxon>
        <taxon>Alteromonadales</taxon>
        <taxon>Pseudoalteromonadaceae</taxon>
        <taxon>Pseudoalteromonas</taxon>
    </lineage>
</organism>
<reference evidence="2" key="3">
    <citation type="submission" date="2019-09" db="EMBL/GenBank/DDBJ databases">
        <title>Co-occurence of chitin degradation, pigmentation and bioactivity in marine Pseudoalteromonas.</title>
        <authorList>
            <person name="Sonnenschein E.C."/>
            <person name="Bech P.K."/>
        </authorList>
    </citation>
    <scope>NUCLEOTIDE SEQUENCE</scope>
    <source>
        <strain evidence="2">S2231</strain>
        <strain evidence="3">S2233</strain>
    </source>
</reference>
<comment type="caution">
    <text evidence="2">The sequence shown here is derived from an EMBL/GenBank/DDBJ whole genome shotgun (WGS) entry which is preliminary data.</text>
</comment>
<dbReference type="Proteomes" id="UP000307706">
    <property type="component" value="Unassembled WGS sequence"/>
</dbReference>
<dbReference type="OrthoDB" id="9932691at2"/>
<keyword evidence="3" id="KW-1185">Reference proteome</keyword>
<evidence type="ECO:0000313" key="3">
    <source>
        <dbReference type="Proteomes" id="UP000305730"/>
    </source>
</evidence>
<dbReference type="Proteomes" id="UP000305730">
    <property type="component" value="Unassembled WGS sequence"/>
</dbReference>
<protein>
    <submittedName>
        <fullName evidence="2">Uncharacterized protein</fullName>
    </submittedName>
</protein>
<name>A0A5S3XV75_9GAMM</name>
<evidence type="ECO:0000313" key="2">
    <source>
        <dbReference type="EMBL" id="TMP63058.1"/>
    </source>
</evidence>
<dbReference type="EMBL" id="PNCK01000009">
    <property type="protein sequence ID" value="TMP46282.1"/>
    <property type="molecule type" value="Genomic_DNA"/>
</dbReference>
<gene>
    <name evidence="2" type="ORF">CWB96_00175</name>
    <name evidence="1" type="ORF">CWB97_02170</name>
</gene>
<sequence>MNAKQFNATFQRNEINITALLNTTYHGGQALLTAYEALEENEQAMVLRNAAINVGVMVGNLPEPEEQ</sequence>
<accession>A0A5S3XV75</accession>